<dbReference type="GO" id="GO:0016746">
    <property type="term" value="F:acyltransferase activity"/>
    <property type="evidence" value="ECO:0007669"/>
    <property type="project" value="UniProtKB-KW"/>
</dbReference>
<evidence type="ECO:0000256" key="2">
    <source>
        <dbReference type="ARBA" id="ARBA00023315"/>
    </source>
</evidence>
<keyword evidence="2" id="KW-0012">Acyltransferase</keyword>
<reference evidence="4 5" key="1">
    <citation type="submission" date="2017-01" db="EMBL/GenBank/DDBJ databases">
        <title>Genome sequence of Rhodoferax antarcticus ANT.BR, a psychrophilic purple nonsulfur bacterium from an Antarctic microbial mat.</title>
        <authorList>
            <person name="Baker J."/>
            <person name="Riester C."/>
            <person name="Skinner B."/>
            <person name="Newell A."/>
            <person name="Swingley W."/>
            <person name="Madigan M."/>
            <person name="Jung D."/>
            <person name="Asao M."/>
            <person name="Chen M."/>
            <person name="Loughlin P."/>
            <person name="Pan H."/>
            <person name="Lin S."/>
            <person name="Li N."/>
            <person name="Shaw J."/>
            <person name="Prado M."/>
            <person name="Sherman C."/>
            <person name="Li X."/>
            <person name="Tang J."/>
            <person name="Blankenship R."/>
            <person name="Zhao T."/>
            <person name="Touchman J."/>
            <person name="Sattley M."/>
        </authorList>
    </citation>
    <scope>NUCLEOTIDE SEQUENCE [LARGE SCALE GENOMIC DNA]</scope>
    <source>
        <strain evidence="4 5">ANT.BR</strain>
    </source>
</reference>
<evidence type="ECO:0000313" key="4">
    <source>
        <dbReference type="EMBL" id="OLP08375.1"/>
    </source>
</evidence>
<dbReference type="PANTHER" id="PTHR36449">
    <property type="entry name" value="ACETYLTRANSFERASE-RELATED"/>
    <property type="match status" value="1"/>
</dbReference>
<gene>
    <name evidence="4" type="ORF">BLL52_0325</name>
</gene>
<evidence type="ECO:0000256" key="3">
    <source>
        <dbReference type="SAM" id="MobiDB-lite"/>
    </source>
</evidence>
<feature type="region of interest" description="Disordered" evidence="3">
    <location>
        <begin position="1"/>
        <end position="34"/>
    </location>
</feature>
<dbReference type="EMBL" id="MSYM01000003">
    <property type="protein sequence ID" value="OLP08375.1"/>
    <property type="molecule type" value="Genomic_DNA"/>
</dbReference>
<keyword evidence="1" id="KW-0808">Transferase</keyword>
<organism evidence="4 5">
    <name type="scientific">Rhodoferax antarcticus ANT.BR</name>
    <dbReference type="NCBI Taxonomy" id="1111071"/>
    <lineage>
        <taxon>Bacteria</taxon>
        <taxon>Pseudomonadati</taxon>
        <taxon>Pseudomonadota</taxon>
        <taxon>Betaproteobacteria</taxon>
        <taxon>Burkholderiales</taxon>
        <taxon>Comamonadaceae</taxon>
        <taxon>Rhodoferax</taxon>
    </lineage>
</organism>
<dbReference type="Gene3D" id="3.40.630.30">
    <property type="match status" value="1"/>
</dbReference>
<dbReference type="STRING" id="81479.RA876_15645"/>
<comment type="caution">
    <text evidence="4">The sequence shown here is derived from an EMBL/GenBank/DDBJ whole genome shotgun (WGS) entry which is preliminary data.</text>
</comment>
<protein>
    <recommendedName>
        <fullName evidence="6">N-acetyltransferase domain-containing protein</fullName>
    </recommendedName>
</protein>
<name>A0A1Q8YK83_9BURK</name>
<dbReference type="RefSeq" id="WP_075584979.1">
    <property type="nucleotide sequence ID" value="NZ_MSYM01000003.1"/>
</dbReference>
<sequence>MDAGLYAQHQVLLSPPRPSPALEPKTRQQQPSTGITGLSRCQAVVGTAVAPNPTLQAARTATGELTELERKKLPRYPMPCFRVGRLARNSGRMGAGLGAKLMAAKMQVGAYALLVDAKREKAKLFYLRYGCIACADLPNTLYLPLGPTKRAA</sequence>
<evidence type="ECO:0000256" key="1">
    <source>
        <dbReference type="ARBA" id="ARBA00022679"/>
    </source>
</evidence>
<accession>A0A1Q8YK83</accession>
<dbReference type="PANTHER" id="PTHR36449:SF1">
    <property type="entry name" value="ACETYLTRANSFERASE"/>
    <property type="match status" value="1"/>
</dbReference>
<keyword evidence="5" id="KW-1185">Reference proteome</keyword>
<evidence type="ECO:0008006" key="6">
    <source>
        <dbReference type="Google" id="ProtNLM"/>
    </source>
</evidence>
<dbReference type="Proteomes" id="UP000185911">
    <property type="component" value="Unassembled WGS sequence"/>
</dbReference>
<proteinExistence type="predicted"/>
<evidence type="ECO:0000313" key="5">
    <source>
        <dbReference type="Proteomes" id="UP000185911"/>
    </source>
</evidence>
<dbReference type="AlphaFoldDB" id="A0A1Q8YK83"/>